<reference evidence="2 3" key="1">
    <citation type="submission" date="2018-01" db="EMBL/GenBank/DDBJ databases">
        <title>Draft genome sequence of Jishengella endophytica.</title>
        <authorList>
            <person name="Sahin N."/>
            <person name="Ay H."/>
            <person name="Saygin H."/>
        </authorList>
    </citation>
    <scope>NUCLEOTIDE SEQUENCE [LARGE SCALE GENOMIC DNA]</scope>
    <source>
        <strain evidence="2 3">DSM 45430</strain>
    </source>
</reference>
<evidence type="ECO:0000256" key="1">
    <source>
        <dbReference type="SAM" id="MobiDB-lite"/>
    </source>
</evidence>
<gene>
    <name evidence="2" type="ORF">C1I93_29020</name>
</gene>
<dbReference type="AlphaFoldDB" id="A0A2W2C9L6"/>
<organism evidence="2 3">
    <name type="scientific">Micromonospora endophytica</name>
    <dbReference type="NCBI Taxonomy" id="515350"/>
    <lineage>
        <taxon>Bacteria</taxon>
        <taxon>Bacillati</taxon>
        <taxon>Actinomycetota</taxon>
        <taxon>Actinomycetes</taxon>
        <taxon>Micromonosporales</taxon>
        <taxon>Micromonosporaceae</taxon>
        <taxon>Micromonospora</taxon>
    </lineage>
</organism>
<sequence>MPAAIAVALLAGCGGGDNGGTTSSSSAPPASTPPASNGVAELTPDEILAKAIEALEKAGSYQVSGKATEEGEVTSMDFKFANGSWGGTINMQGSGVELLVVENQTYFKADADFWKAMGGADGAGVAKLINDRWVKVSADDEMFGDMSEISGMADPKTLLQPDGTLAKGEAKELEAGPAIGLVDQKAKSTLYVATTGEPYPLLIESPDGDVTIGGFGESYPELVQPAEKDVVDFSELSGS</sequence>
<comment type="caution">
    <text evidence="2">The sequence shown here is derived from an EMBL/GenBank/DDBJ whole genome shotgun (WGS) entry which is preliminary data.</text>
</comment>
<evidence type="ECO:0000313" key="3">
    <source>
        <dbReference type="Proteomes" id="UP000248627"/>
    </source>
</evidence>
<feature type="region of interest" description="Disordered" evidence="1">
    <location>
        <begin position="17"/>
        <end position="40"/>
    </location>
</feature>
<evidence type="ECO:0008006" key="4">
    <source>
        <dbReference type="Google" id="ProtNLM"/>
    </source>
</evidence>
<dbReference type="Proteomes" id="UP000248627">
    <property type="component" value="Unassembled WGS sequence"/>
</dbReference>
<feature type="compositionally biased region" description="Low complexity" evidence="1">
    <location>
        <begin position="20"/>
        <end position="36"/>
    </location>
</feature>
<dbReference type="Gene3D" id="2.50.20.20">
    <property type="match status" value="1"/>
</dbReference>
<proteinExistence type="predicted"/>
<accession>A0A2W2C9L6</accession>
<name>A0A2W2C9L6_9ACTN</name>
<dbReference type="EMBL" id="POTX01000365">
    <property type="protein sequence ID" value="PZF84907.1"/>
    <property type="molecule type" value="Genomic_DNA"/>
</dbReference>
<evidence type="ECO:0000313" key="2">
    <source>
        <dbReference type="EMBL" id="PZF84907.1"/>
    </source>
</evidence>
<keyword evidence="3" id="KW-1185">Reference proteome</keyword>
<protein>
    <recommendedName>
        <fullName evidence="4">Lipoprotein</fullName>
    </recommendedName>
</protein>